<organism evidence="4 5">
    <name type="scientific">Pseudoxanthomonas indica</name>
    <dbReference type="NCBI Taxonomy" id="428993"/>
    <lineage>
        <taxon>Bacteria</taxon>
        <taxon>Pseudomonadati</taxon>
        <taxon>Pseudomonadota</taxon>
        <taxon>Gammaproteobacteria</taxon>
        <taxon>Lysobacterales</taxon>
        <taxon>Lysobacteraceae</taxon>
        <taxon>Pseudoxanthomonas</taxon>
    </lineage>
</organism>
<name>A0A1T5KDN1_9GAMM</name>
<dbReference type="OrthoDB" id="198456at2"/>
<feature type="domain" description="GYF" evidence="3">
    <location>
        <begin position="4"/>
        <end position="52"/>
    </location>
</feature>
<dbReference type="EMBL" id="FUZV01000001">
    <property type="protein sequence ID" value="SKC61852.1"/>
    <property type="molecule type" value="Genomic_DNA"/>
</dbReference>
<evidence type="ECO:0000256" key="2">
    <source>
        <dbReference type="SAM" id="Phobius"/>
    </source>
</evidence>
<dbReference type="GO" id="GO:0009289">
    <property type="term" value="C:pilus"/>
    <property type="evidence" value="ECO:0007669"/>
    <property type="project" value="InterPro"/>
</dbReference>
<dbReference type="RefSeq" id="WP_079723906.1">
    <property type="nucleotide sequence ID" value="NZ_BMCL01000002.1"/>
</dbReference>
<gene>
    <name evidence="4" type="ORF">SAMN06296058_1619</name>
</gene>
<dbReference type="InterPro" id="IPR025640">
    <property type="entry name" value="GYF_2"/>
</dbReference>
<dbReference type="InterPro" id="IPR045584">
    <property type="entry name" value="Pilin-like"/>
</dbReference>
<keyword evidence="5" id="KW-1185">Reference proteome</keyword>
<sequence length="240" mass="25562">MAQWFYSEGPNRNIGPLTEQEIGDAFRRGLVMADTPVWREGMAQWQSLRNVAAELGLQGLLTAAPAGMSMPPPLPASAAPATRPAYAAPRPAPAATGMSRGVVIALVCVVGGFMLIAVLGILAAIALPAYSDYVAKSKLMQAGQAAAQLRPAIAAQWVDGVCPSNESPGFQAPEAYASPLIESITIGQFEDGSCGLELRPRGIREPIDGKAVWWSMEPRSQQWTCNSEIPDRYLPLECRG</sequence>
<keyword evidence="2" id="KW-1133">Transmembrane helix</keyword>
<dbReference type="Gene3D" id="3.30.700.10">
    <property type="entry name" value="Glycoprotein, Type 4 Pilin"/>
    <property type="match status" value="1"/>
</dbReference>
<evidence type="ECO:0000256" key="1">
    <source>
        <dbReference type="ARBA" id="ARBA00005233"/>
    </source>
</evidence>
<evidence type="ECO:0000313" key="5">
    <source>
        <dbReference type="Proteomes" id="UP000190341"/>
    </source>
</evidence>
<feature type="transmembrane region" description="Helical" evidence="2">
    <location>
        <begin position="102"/>
        <end position="130"/>
    </location>
</feature>
<keyword evidence="2" id="KW-0472">Membrane</keyword>
<evidence type="ECO:0000313" key="4">
    <source>
        <dbReference type="EMBL" id="SKC61852.1"/>
    </source>
</evidence>
<dbReference type="Pfam" id="PF00114">
    <property type="entry name" value="Pilin"/>
    <property type="match status" value="1"/>
</dbReference>
<dbReference type="InterPro" id="IPR001082">
    <property type="entry name" value="Pilin"/>
</dbReference>
<dbReference type="Proteomes" id="UP000190341">
    <property type="component" value="Unassembled WGS sequence"/>
</dbReference>
<keyword evidence="2" id="KW-0812">Transmembrane</keyword>
<proteinExistence type="inferred from homology"/>
<dbReference type="SUPFAM" id="SSF54523">
    <property type="entry name" value="Pili subunits"/>
    <property type="match status" value="1"/>
</dbReference>
<comment type="similarity">
    <text evidence="1">Belongs to the N-Me-Phe pilin family.</text>
</comment>
<evidence type="ECO:0000259" key="3">
    <source>
        <dbReference type="Pfam" id="PF14237"/>
    </source>
</evidence>
<dbReference type="GO" id="GO:0007155">
    <property type="term" value="P:cell adhesion"/>
    <property type="evidence" value="ECO:0007669"/>
    <property type="project" value="InterPro"/>
</dbReference>
<reference evidence="4 5" key="1">
    <citation type="submission" date="2017-02" db="EMBL/GenBank/DDBJ databases">
        <authorList>
            <person name="Peterson S.W."/>
        </authorList>
    </citation>
    <scope>NUCLEOTIDE SEQUENCE [LARGE SCALE GENOMIC DNA]</scope>
    <source>
        <strain evidence="4 5">P15</strain>
    </source>
</reference>
<dbReference type="AlphaFoldDB" id="A0A1T5KDN1"/>
<dbReference type="Pfam" id="PF14237">
    <property type="entry name" value="GYF_2"/>
    <property type="match status" value="1"/>
</dbReference>
<protein>
    <submittedName>
        <fullName evidence="4">Type IV pilus assembly protein PilA</fullName>
    </submittedName>
</protein>
<dbReference type="STRING" id="428993.SAMN06296058_1619"/>
<accession>A0A1T5KDN1</accession>